<reference evidence="2 3" key="1">
    <citation type="journal article" date="2013" name="Nature">
        <title>The genomes of four tapeworm species reveal adaptations to parasitism.</title>
        <authorList>
            <person name="Tsai I.J."/>
            <person name="Zarowiecki M."/>
            <person name="Holroyd N."/>
            <person name="Garciarrubio A."/>
            <person name="Sanchez-Flores A."/>
            <person name="Brooks K.L."/>
            <person name="Tracey A."/>
            <person name="Bobes R.J."/>
            <person name="Fragoso G."/>
            <person name="Sciutto E."/>
            <person name="Aslett M."/>
            <person name="Beasley H."/>
            <person name="Bennett H.M."/>
            <person name="Cai J."/>
            <person name="Camicia F."/>
            <person name="Clark R."/>
            <person name="Cucher M."/>
            <person name="De Silva N."/>
            <person name="Day T.A."/>
            <person name="Deplazes P."/>
            <person name="Estrada K."/>
            <person name="Fernandez C."/>
            <person name="Holland P.W."/>
            <person name="Hou J."/>
            <person name="Hu S."/>
            <person name="Huckvale T."/>
            <person name="Hung S.S."/>
            <person name="Kamenetzky L."/>
            <person name="Keane J.A."/>
            <person name="Kiss F."/>
            <person name="Koziol U."/>
            <person name="Lambert O."/>
            <person name="Liu K."/>
            <person name="Luo X."/>
            <person name="Luo Y."/>
            <person name="Macchiaroli N."/>
            <person name="Nichol S."/>
            <person name="Paps J."/>
            <person name="Parkinson J."/>
            <person name="Pouchkina-Stantcheva N."/>
            <person name="Riddiford N."/>
            <person name="Rosenzvit M."/>
            <person name="Salinas G."/>
            <person name="Wasmuth J.D."/>
            <person name="Zamanian M."/>
            <person name="Zheng Y."/>
            <person name="Cai X."/>
            <person name="Soberon X."/>
            <person name="Olson P.D."/>
            <person name="Laclette J.P."/>
            <person name="Brehm K."/>
            <person name="Berriman M."/>
            <person name="Garciarrubio A."/>
            <person name="Bobes R.J."/>
            <person name="Fragoso G."/>
            <person name="Sanchez-Flores A."/>
            <person name="Estrada K."/>
            <person name="Cevallos M.A."/>
            <person name="Morett E."/>
            <person name="Gonzalez V."/>
            <person name="Portillo T."/>
            <person name="Ochoa-Leyva A."/>
            <person name="Jose M.V."/>
            <person name="Sciutto E."/>
            <person name="Landa A."/>
            <person name="Jimenez L."/>
            <person name="Valdes V."/>
            <person name="Carrero J.C."/>
            <person name="Larralde C."/>
            <person name="Morales-Montor J."/>
            <person name="Limon-Lason J."/>
            <person name="Soberon X."/>
            <person name="Laclette J.P."/>
        </authorList>
    </citation>
    <scope>NUCLEOTIDE SEQUENCE [LARGE SCALE GENOMIC DNA]</scope>
</reference>
<keyword evidence="1" id="KW-0732">Signal</keyword>
<gene>
    <name evidence="2" type="ORF">EgrG_000045400</name>
</gene>
<evidence type="ECO:0000313" key="2">
    <source>
        <dbReference type="EMBL" id="CDS23929.1"/>
    </source>
</evidence>
<dbReference type="AlphaFoldDB" id="A0A068X1Z9"/>
<feature type="chain" id="PRO_5033710908" evidence="1">
    <location>
        <begin position="26"/>
        <end position="237"/>
    </location>
</feature>
<reference evidence="2" key="2">
    <citation type="submission" date="2014-06" db="EMBL/GenBank/DDBJ databases">
        <authorList>
            <person name="Aslett M."/>
        </authorList>
    </citation>
    <scope>NUCLEOTIDE SEQUENCE</scope>
</reference>
<proteinExistence type="predicted"/>
<evidence type="ECO:0000313" key="3">
    <source>
        <dbReference type="Proteomes" id="UP000492820"/>
    </source>
</evidence>
<reference evidence="4" key="3">
    <citation type="submission" date="2020-10" db="UniProtKB">
        <authorList>
            <consortium name="WormBaseParasite"/>
        </authorList>
    </citation>
    <scope>IDENTIFICATION</scope>
</reference>
<organism evidence="2">
    <name type="scientific">Echinococcus granulosus</name>
    <name type="common">Hydatid tapeworm</name>
    <dbReference type="NCBI Taxonomy" id="6210"/>
    <lineage>
        <taxon>Eukaryota</taxon>
        <taxon>Metazoa</taxon>
        <taxon>Spiralia</taxon>
        <taxon>Lophotrochozoa</taxon>
        <taxon>Platyhelminthes</taxon>
        <taxon>Cestoda</taxon>
        <taxon>Eucestoda</taxon>
        <taxon>Cyclophyllidea</taxon>
        <taxon>Taeniidae</taxon>
        <taxon>Echinococcus</taxon>
        <taxon>Echinococcus granulosus group</taxon>
    </lineage>
</organism>
<feature type="signal peptide" evidence="1">
    <location>
        <begin position="1"/>
        <end position="25"/>
    </location>
</feature>
<dbReference type="OrthoDB" id="6228922at2759"/>
<dbReference type="Proteomes" id="UP000492820">
    <property type="component" value="Unassembled WGS sequence"/>
</dbReference>
<dbReference type="EMBL" id="LK028595">
    <property type="protein sequence ID" value="CDS23929.1"/>
    <property type="molecule type" value="Genomic_DNA"/>
</dbReference>
<evidence type="ECO:0000256" key="1">
    <source>
        <dbReference type="SAM" id="SignalP"/>
    </source>
</evidence>
<name>A0A068X1Z9_ECHGR</name>
<dbReference type="WBParaSite" id="EgrG_000045400">
    <property type="protein sequence ID" value="EgrG_000045400"/>
    <property type="gene ID" value="EgrG_000045400"/>
</dbReference>
<evidence type="ECO:0000313" key="4">
    <source>
        <dbReference type="WBParaSite" id="EgrG_000045400"/>
    </source>
</evidence>
<sequence>MSSPSHYIPVFLLLNIFFLISGGCAVSPFHDWEEEGDAPSEDSLSMMKRANTEYATTEVDRPRILCGQSLIHTLKEQCGQRGTFSPYHKRAVRELIRVARGLPDISDFVDSQIHLHKRYDDICEVYLRYEPDSPLSQCCCLGSKQASGDIPNLQFFCSLPTSPHFCQIFHPRRRKIWVLHTACKFSSSTHSLTQSVARHSFTLMTCPSRSPSDFVLVPHPHTFSCEKAPVYKEVSGS</sequence>
<protein>
    <submittedName>
        <fullName evidence="2 4">Expressed protein</fullName>
    </submittedName>
</protein>
<accession>A0A068X1Z9</accession>